<accession>A0A4Z2I2Q9</accession>
<name>A0A4Z2I2Q9_9TELE</name>
<dbReference type="EMBL" id="SRLO01000140">
    <property type="protein sequence ID" value="TNN72218.1"/>
    <property type="molecule type" value="Genomic_DNA"/>
</dbReference>
<organism evidence="2 3">
    <name type="scientific">Liparis tanakae</name>
    <name type="common">Tanaka's snailfish</name>
    <dbReference type="NCBI Taxonomy" id="230148"/>
    <lineage>
        <taxon>Eukaryota</taxon>
        <taxon>Metazoa</taxon>
        <taxon>Chordata</taxon>
        <taxon>Craniata</taxon>
        <taxon>Vertebrata</taxon>
        <taxon>Euteleostomi</taxon>
        <taxon>Actinopterygii</taxon>
        <taxon>Neopterygii</taxon>
        <taxon>Teleostei</taxon>
        <taxon>Neoteleostei</taxon>
        <taxon>Acanthomorphata</taxon>
        <taxon>Eupercaria</taxon>
        <taxon>Perciformes</taxon>
        <taxon>Cottioidei</taxon>
        <taxon>Cottales</taxon>
        <taxon>Liparidae</taxon>
        <taxon>Liparis</taxon>
    </lineage>
</organism>
<reference evidence="2 3" key="1">
    <citation type="submission" date="2019-03" db="EMBL/GenBank/DDBJ databases">
        <title>First draft genome of Liparis tanakae, snailfish: a comprehensive survey of snailfish specific genes.</title>
        <authorList>
            <person name="Kim W."/>
            <person name="Song I."/>
            <person name="Jeong J.-H."/>
            <person name="Kim D."/>
            <person name="Kim S."/>
            <person name="Ryu S."/>
            <person name="Song J.Y."/>
            <person name="Lee S.K."/>
        </authorList>
    </citation>
    <scope>NUCLEOTIDE SEQUENCE [LARGE SCALE GENOMIC DNA]</scope>
    <source>
        <tissue evidence="2">Muscle</tissue>
    </source>
</reference>
<dbReference type="AlphaFoldDB" id="A0A4Z2I2Q9"/>
<evidence type="ECO:0000256" key="1">
    <source>
        <dbReference type="SAM" id="MobiDB-lite"/>
    </source>
</evidence>
<evidence type="ECO:0000313" key="3">
    <source>
        <dbReference type="Proteomes" id="UP000314294"/>
    </source>
</evidence>
<keyword evidence="3" id="KW-1185">Reference proteome</keyword>
<feature type="region of interest" description="Disordered" evidence="1">
    <location>
        <begin position="1"/>
        <end position="66"/>
    </location>
</feature>
<protein>
    <submittedName>
        <fullName evidence="2">Matrix metalloproteinase-16</fullName>
    </submittedName>
</protein>
<dbReference type="OrthoDB" id="406838at2759"/>
<proteinExistence type="predicted"/>
<sequence>MCTMSRLVKGPPDRLPQPTKPLPTAPPPRSLPPSDPRRPDRQTRPPRLPPGDRPSHPNAKPNICDGGYNTLAILRREMFVFKKGERRKKASDA</sequence>
<evidence type="ECO:0000313" key="2">
    <source>
        <dbReference type="EMBL" id="TNN72218.1"/>
    </source>
</evidence>
<feature type="compositionally biased region" description="Pro residues" evidence="1">
    <location>
        <begin position="13"/>
        <end position="34"/>
    </location>
</feature>
<comment type="caution">
    <text evidence="2">The sequence shown here is derived from an EMBL/GenBank/DDBJ whole genome shotgun (WGS) entry which is preliminary data.</text>
</comment>
<dbReference type="Proteomes" id="UP000314294">
    <property type="component" value="Unassembled WGS sequence"/>
</dbReference>
<gene>
    <name evidence="2" type="primary">Mmp16_0</name>
    <name evidence="2" type="ORF">EYF80_017502</name>
</gene>